<comment type="caution">
    <text evidence="2">The sequence shown here is derived from an EMBL/GenBank/DDBJ whole genome shotgun (WGS) entry which is preliminary data.</text>
</comment>
<dbReference type="OrthoDB" id="6515318at2759"/>
<proteinExistence type="predicted"/>
<gene>
    <name evidence="2" type="primary">R1A1-elementORF2_167</name>
    <name evidence="2" type="ORF">AVEN_106949_1</name>
</gene>
<dbReference type="PANTHER" id="PTHR33481:SF1">
    <property type="entry name" value="ENDONUCLEASE_EXONUCLEASE_PHOSPHATASE DOMAIN-CONTAINING PROTEIN-RELATED"/>
    <property type="match status" value="1"/>
</dbReference>
<keyword evidence="3" id="KW-1185">Reference proteome</keyword>
<reference evidence="2 3" key="1">
    <citation type="journal article" date="2019" name="Sci. Rep.">
        <title>Orb-weaving spider Araneus ventricosus genome elucidates the spidroin gene catalogue.</title>
        <authorList>
            <person name="Kono N."/>
            <person name="Nakamura H."/>
            <person name="Ohtoshi R."/>
            <person name="Moran D.A.P."/>
            <person name="Shinohara A."/>
            <person name="Yoshida Y."/>
            <person name="Fujiwara M."/>
            <person name="Mori M."/>
            <person name="Tomita M."/>
            <person name="Arakawa K."/>
        </authorList>
    </citation>
    <scope>NUCLEOTIDE SEQUENCE [LARGE SCALE GENOMIC DNA]</scope>
</reference>
<accession>A0A4Y2GH81</accession>
<dbReference type="Proteomes" id="UP000499080">
    <property type="component" value="Unassembled WGS sequence"/>
</dbReference>
<organism evidence="2 3">
    <name type="scientific">Araneus ventricosus</name>
    <name type="common">Orbweaver spider</name>
    <name type="synonym">Epeira ventricosa</name>
    <dbReference type="NCBI Taxonomy" id="182803"/>
    <lineage>
        <taxon>Eukaryota</taxon>
        <taxon>Metazoa</taxon>
        <taxon>Ecdysozoa</taxon>
        <taxon>Arthropoda</taxon>
        <taxon>Chelicerata</taxon>
        <taxon>Arachnida</taxon>
        <taxon>Araneae</taxon>
        <taxon>Araneomorphae</taxon>
        <taxon>Entelegynae</taxon>
        <taxon>Araneoidea</taxon>
        <taxon>Araneidae</taxon>
        <taxon>Araneus</taxon>
    </lineage>
</organism>
<evidence type="ECO:0000313" key="3">
    <source>
        <dbReference type="Proteomes" id="UP000499080"/>
    </source>
</evidence>
<name>A0A4Y2GH81_ARAVE</name>
<sequence length="290" mass="32572">MARSTKQHALVISLDIKGAFDHLEYNSIKNSLNNINFHSNTKETLIDLLSGRQVALNTPQGPATLPQHRGSPQDSCTGPAFWNLVANEVLTQSWTVGVHLQAFVDDFIFLIKAPTKAKVKSLANEALNQFKSWTAKHNLEFSADKSNYMHFSKNRNGPRWSAGIRRKSSIKYLGGFIDDKLNFATHLSELKSKTLILYQKIKSIAASNWGLNKNIRRKIYFTVIERILIYGAPSWANNITSRQQRLLNSIQRKFLLSITGAYSTTPTTALQVIEGITPPTYQSSNGIHSR</sequence>
<protein>
    <recommendedName>
        <fullName evidence="1">Reverse transcriptase domain-containing protein</fullName>
    </recommendedName>
</protein>
<dbReference type="InterPro" id="IPR000477">
    <property type="entry name" value="RT_dom"/>
</dbReference>
<dbReference type="AlphaFoldDB" id="A0A4Y2GH81"/>
<dbReference type="PANTHER" id="PTHR33481">
    <property type="entry name" value="REVERSE TRANSCRIPTASE"/>
    <property type="match status" value="1"/>
</dbReference>
<feature type="domain" description="Reverse transcriptase" evidence="1">
    <location>
        <begin position="1"/>
        <end position="177"/>
    </location>
</feature>
<evidence type="ECO:0000313" key="2">
    <source>
        <dbReference type="EMBL" id="GBM52517.1"/>
    </source>
</evidence>
<evidence type="ECO:0000259" key="1">
    <source>
        <dbReference type="PROSITE" id="PS50878"/>
    </source>
</evidence>
<dbReference type="EMBL" id="BGPR01001381">
    <property type="protein sequence ID" value="GBM52517.1"/>
    <property type="molecule type" value="Genomic_DNA"/>
</dbReference>
<dbReference type="Pfam" id="PF00078">
    <property type="entry name" value="RVT_1"/>
    <property type="match status" value="1"/>
</dbReference>
<dbReference type="PROSITE" id="PS50878">
    <property type="entry name" value="RT_POL"/>
    <property type="match status" value="1"/>
</dbReference>